<dbReference type="PANTHER" id="PTHR23235">
    <property type="entry name" value="KRUEPPEL-LIKE TRANSCRIPTION FACTOR"/>
    <property type="match status" value="1"/>
</dbReference>
<dbReference type="PROSITE" id="PS00028">
    <property type="entry name" value="ZINC_FINGER_C2H2_1"/>
    <property type="match status" value="4"/>
</dbReference>
<evidence type="ECO:0000256" key="1">
    <source>
        <dbReference type="ARBA" id="ARBA00004123"/>
    </source>
</evidence>
<dbReference type="GO" id="GO:0005634">
    <property type="term" value="C:nucleus"/>
    <property type="evidence" value="ECO:0007669"/>
    <property type="project" value="UniProtKB-SubCell"/>
</dbReference>
<comment type="subcellular location">
    <subcellularLocation>
        <location evidence="1">Nucleus</location>
    </subcellularLocation>
</comment>
<dbReference type="Pfam" id="PF00096">
    <property type="entry name" value="zf-C2H2"/>
    <property type="match status" value="3"/>
</dbReference>
<accession>A0ABD3T4W0</accession>
<dbReference type="Proteomes" id="UP001634394">
    <property type="component" value="Unassembled WGS sequence"/>
</dbReference>
<keyword evidence="10" id="KW-1185">Reference proteome</keyword>
<protein>
    <recommendedName>
        <fullName evidence="8">C2H2-type domain-containing protein</fullName>
    </recommendedName>
</protein>
<evidence type="ECO:0000256" key="7">
    <source>
        <dbReference type="PROSITE-ProRule" id="PRU00042"/>
    </source>
</evidence>
<dbReference type="PANTHER" id="PTHR23235:SF120">
    <property type="entry name" value="KRUPPEL-LIKE FACTOR 15"/>
    <property type="match status" value="1"/>
</dbReference>
<dbReference type="AlphaFoldDB" id="A0ABD3T4W0"/>
<evidence type="ECO:0000256" key="2">
    <source>
        <dbReference type="ARBA" id="ARBA00022723"/>
    </source>
</evidence>
<dbReference type="FunFam" id="3.30.160.60:FF:000446">
    <property type="entry name" value="Zinc finger protein"/>
    <property type="match status" value="1"/>
</dbReference>
<evidence type="ECO:0000256" key="5">
    <source>
        <dbReference type="ARBA" id="ARBA00022833"/>
    </source>
</evidence>
<dbReference type="GO" id="GO:0008270">
    <property type="term" value="F:zinc ion binding"/>
    <property type="evidence" value="ECO:0007669"/>
    <property type="project" value="UniProtKB-KW"/>
</dbReference>
<dbReference type="InterPro" id="IPR036236">
    <property type="entry name" value="Znf_C2H2_sf"/>
</dbReference>
<feature type="domain" description="C2H2-type" evidence="8">
    <location>
        <begin position="88"/>
        <end position="115"/>
    </location>
</feature>
<evidence type="ECO:0000313" key="10">
    <source>
        <dbReference type="Proteomes" id="UP001634394"/>
    </source>
</evidence>
<gene>
    <name evidence="9" type="ORF">ACJMK2_023627</name>
</gene>
<name>A0ABD3T4W0_SINWO</name>
<feature type="domain" description="C2H2-type" evidence="8">
    <location>
        <begin position="116"/>
        <end position="145"/>
    </location>
</feature>
<sequence length="146" mass="17074">MCSMNCARCGVCNKFIVTSSFKRHISSHNGFPCRICGKEFYLNSRLKEHMLMHTGRRPHSCSLCDRKFLKKSSLKQHMNYYHTGHKNVQCEFCGKRFYRLCALCVHIRNHTGELPFKCELPGCSKAFPQKIQLHLHMNTHRRRGDA</sequence>
<evidence type="ECO:0000259" key="8">
    <source>
        <dbReference type="PROSITE" id="PS50157"/>
    </source>
</evidence>
<organism evidence="9 10">
    <name type="scientific">Sinanodonta woodiana</name>
    <name type="common">Chinese pond mussel</name>
    <name type="synonym">Anodonta woodiana</name>
    <dbReference type="NCBI Taxonomy" id="1069815"/>
    <lineage>
        <taxon>Eukaryota</taxon>
        <taxon>Metazoa</taxon>
        <taxon>Spiralia</taxon>
        <taxon>Lophotrochozoa</taxon>
        <taxon>Mollusca</taxon>
        <taxon>Bivalvia</taxon>
        <taxon>Autobranchia</taxon>
        <taxon>Heteroconchia</taxon>
        <taxon>Palaeoheterodonta</taxon>
        <taxon>Unionida</taxon>
        <taxon>Unionoidea</taxon>
        <taxon>Unionidae</taxon>
        <taxon>Unioninae</taxon>
        <taxon>Sinanodonta</taxon>
    </lineage>
</organism>
<dbReference type="SUPFAM" id="SSF57667">
    <property type="entry name" value="beta-beta-alpha zinc fingers"/>
    <property type="match status" value="2"/>
</dbReference>
<feature type="domain" description="C2H2-type" evidence="8">
    <location>
        <begin position="59"/>
        <end position="87"/>
    </location>
</feature>
<reference evidence="9 10" key="1">
    <citation type="submission" date="2024-11" db="EMBL/GenBank/DDBJ databases">
        <title>Chromosome-level genome assembly of the freshwater bivalve Anodonta woodiana.</title>
        <authorList>
            <person name="Chen X."/>
        </authorList>
    </citation>
    <scope>NUCLEOTIDE SEQUENCE [LARGE SCALE GENOMIC DNA]</scope>
    <source>
        <strain evidence="9">MN2024</strain>
        <tissue evidence="9">Gills</tissue>
    </source>
</reference>
<keyword evidence="6" id="KW-0539">Nucleus</keyword>
<keyword evidence="4 7" id="KW-0863">Zinc-finger</keyword>
<dbReference type="FunFam" id="3.30.160.60:FF:000624">
    <property type="entry name" value="zinc finger protein 697"/>
    <property type="match status" value="1"/>
</dbReference>
<feature type="domain" description="C2H2-type" evidence="8">
    <location>
        <begin position="31"/>
        <end position="58"/>
    </location>
</feature>
<evidence type="ECO:0000256" key="3">
    <source>
        <dbReference type="ARBA" id="ARBA00022737"/>
    </source>
</evidence>
<dbReference type="Gene3D" id="3.30.160.60">
    <property type="entry name" value="Classic Zinc Finger"/>
    <property type="match status" value="4"/>
</dbReference>
<evidence type="ECO:0000256" key="4">
    <source>
        <dbReference type="ARBA" id="ARBA00022771"/>
    </source>
</evidence>
<dbReference type="InterPro" id="IPR013087">
    <property type="entry name" value="Znf_C2H2_type"/>
</dbReference>
<dbReference type="FunFam" id="3.30.160.60:FF:000145">
    <property type="entry name" value="Zinc finger protein 574"/>
    <property type="match status" value="1"/>
</dbReference>
<evidence type="ECO:0000256" key="6">
    <source>
        <dbReference type="ARBA" id="ARBA00023242"/>
    </source>
</evidence>
<dbReference type="PROSITE" id="PS50157">
    <property type="entry name" value="ZINC_FINGER_C2H2_2"/>
    <property type="match status" value="4"/>
</dbReference>
<dbReference type="SMART" id="SM00355">
    <property type="entry name" value="ZnF_C2H2"/>
    <property type="match status" value="5"/>
</dbReference>
<keyword evidence="2" id="KW-0479">Metal-binding</keyword>
<proteinExistence type="predicted"/>
<comment type="caution">
    <text evidence="9">The sequence shown here is derived from an EMBL/GenBank/DDBJ whole genome shotgun (WGS) entry which is preliminary data.</text>
</comment>
<evidence type="ECO:0000313" key="9">
    <source>
        <dbReference type="EMBL" id="KAL3831939.1"/>
    </source>
</evidence>
<keyword evidence="5" id="KW-0862">Zinc</keyword>
<dbReference type="EMBL" id="JBJQND010000019">
    <property type="protein sequence ID" value="KAL3831939.1"/>
    <property type="molecule type" value="Genomic_DNA"/>
</dbReference>
<keyword evidence="3" id="KW-0677">Repeat</keyword>